<sequence>MARSSILRSQLLSHALRNNKLCPALPFNLPSNNFSSSETLLPLAPTSPFSPSVPFKPFSSGSSMFSKSTSATSFHFSKLSFLLSRTLSSSSGPSNIALIKSEAEFNGALSEVQDETLPTVFYFTAAWCGPCRLISPLIGELSEKYPHVRMYKIDIDQEGLGNVLKKLNISSVPTLQFFRDGKKAAEVIGADVARLKDTMEKLYK</sequence>
<dbReference type="PROSITE" id="PS51352">
    <property type="entry name" value="THIOREDOXIN_2"/>
    <property type="match status" value="1"/>
</dbReference>
<dbReference type="CDD" id="cd02947">
    <property type="entry name" value="TRX_family"/>
    <property type="match status" value="1"/>
</dbReference>
<keyword evidence="2" id="KW-1015">Disulfide bond</keyword>
<reference evidence="5 6" key="1">
    <citation type="journal article" date="2019" name="Plant Biotechnol. J.">
        <title>The red bayberry genome and genetic basis of sex determination.</title>
        <authorList>
            <person name="Jia H.M."/>
            <person name="Jia H.J."/>
            <person name="Cai Q.L."/>
            <person name="Wang Y."/>
            <person name="Zhao H.B."/>
            <person name="Yang W.F."/>
            <person name="Wang G.Y."/>
            <person name="Li Y.H."/>
            <person name="Zhan D.L."/>
            <person name="Shen Y.T."/>
            <person name="Niu Q.F."/>
            <person name="Chang L."/>
            <person name="Qiu J."/>
            <person name="Zhao L."/>
            <person name="Xie H.B."/>
            <person name="Fu W.Y."/>
            <person name="Jin J."/>
            <person name="Li X.W."/>
            <person name="Jiao Y."/>
            <person name="Zhou C.C."/>
            <person name="Tu T."/>
            <person name="Chai C.Y."/>
            <person name="Gao J.L."/>
            <person name="Fan L.J."/>
            <person name="van de Weg E."/>
            <person name="Wang J.Y."/>
            <person name="Gao Z.S."/>
        </authorList>
    </citation>
    <scope>NUCLEOTIDE SEQUENCE [LARGE SCALE GENOMIC DNA]</scope>
    <source>
        <tissue evidence="5">Leaves</tissue>
    </source>
</reference>
<evidence type="ECO:0000259" key="4">
    <source>
        <dbReference type="PROSITE" id="PS51352"/>
    </source>
</evidence>
<name>A0A6A1UJA1_9ROSI</name>
<organism evidence="5 6">
    <name type="scientific">Morella rubra</name>
    <name type="common">Chinese bayberry</name>
    <dbReference type="NCBI Taxonomy" id="262757"/>
    <lineage>
        <taxon>Eukaryota</taxon>
        <taxon>Viridiplantae</taxon>
        <taxon>Streptophyta</taxon>
        <taxon>Embryophyta</taxon>
        <taxon>Tracheophyta</taxon>
        <taxon>Spermatophyta</taxon>
        <taxon>Magnoliopsida</taxon>
        <taxon>eudicotyledons</taxon>
        <taxon>Gunneridae</taxon>
        <taxon>Pentapetalae</taxon>
        <taxon>rosids</taxon>
        <taxon>fabids</taxon>
        <taxon>Fagales</taxon>
        <taxon>Myricaceae</taxon>
        <taxon>Morella</taxon>
    </lineage>
</organism>
<gene>
    <name evidence="5" type="ORF">CJ030_MR0G006935</name>
</gene>
<keyword evidence="3" id="KW-0676">Redox-active center</keyword>
<dbReference type="AlphaFoldDB" id="A0A6A1UJA1"/>
<protein>
    <submittedName>
        <fullName evidence="5">Thioredoxin O2, mitochondrial</fullName>
    </submittedName>
</protein>
<dbReference type="InterPro" id="IPR036249">
    <property type="entry name" value="Thioredoxin-like_sf"/>
</dbReference>
<proteinExistence type="predicted"/>
<dbReference type="Pfam" id="PF00085">
    <property type="entry name" value="Thioredoxin"/>
    <property type="match status" value="1"/>
</dbReference>
<dbReference type="PANTHER" id="PTHR46115">
    <property type="entry name" value="THIOREDOXIN-LIKE PROTEIN 1"/>
    <property type="match status" value="1"/>
</dbReference>
<dbReference type="InterPro" id="IPR013766">
    <property type="entry name" value="Thioredoxin_domain"/>
</dbReference>
<evidence type="ECO:0000313" key="5">
    <source>
        <dbReference type="EMBL" id="KAB1200574.1"/>
    </source>
</evidence>
<dbReference type="Proteomes" id="UP000516437">
    <property type="component" value="Unassembled WGS sequence"/>
</dbReference>
<dbReference type="Gene3D" id="3.40.30.10">
    <property type="entry name" value="Glutaredoxin"/>
    <property type="match status" value="1"/>
</dbReference>
<feature type="domain" description="Thioredoxin" evidence="4">
    <location>
        <begin position="86"/>
        <end position="204"/>
    </location>
</feature>
<accession>A0A6A1UJA1</accession>
<comment type="caution">
    <text evidence="5">The sequence shown here is derived from an EMBL/GenBank/DDBJ whole genome shotgun (WGS) entry which is preliminary data.</text>
</comment>
<keyword evidence="1" id="KW-0249">Electron transport</keyword>
<dbReference type="FunFam" id="3.40.30.10:FF:000245">
    <property type="entry name" value="Thioredoxin"/>
    <property type="match status" value="1"/>
</dbReference>
<keyword evidence="1" id="KW-0813">Transport</keyword>
<dbReference type="SUPFAM" id="SSF52833">
    <property type="entry name" value="Thioredoxin-like"/>
    <property type="match status" value="1"/>
</dbReference>
<dbReference type="EMBL" id="RXIC02000148">
    <property type="protein sequence ID" value="KAB1200574.1"/>
    <property type="molecule type" value="Genomic_DNA"/>
</dbReference>
<dbReference type="PRINTS" id="PR00421">
    <property type="entry name" value="THIOREDOXIN"/>
</dbReference>
<keyword evidence="6" id="KW-1185">Reference proteome</keyword>
<dbReference type="OrthoDB" id="2121326at2759"/>
<evidence type="ECO:0000256" key="3">
    <source>
        <dbReference type="ARBA" id="ARBA00023284"/>
    </source>
</evidence>
<evidence type="ECO:0000256" key="1">
    <source>
        <dbReference type="ARBA" id="ARBA00022982"/>
    </source>
</evidence>
<evidence type="ECO:0000313" key="6">
    <source>
        <dbReference type="Proteomes" id="UP000516437"/>
    </source>
</evidence>
<evidence type="ECO:0000256" key="2">
    <source>
        <dbReference type="ARBA" id="ARBA00023157"/>
    </source>
</evidence>